<evidence type="ECO:0000256" key="1">
    <source>
        <dbReference type="ARBA" id="ARBA00004429"/>
    </source>
</evidence>
<keyword evidence="7 9" id="KW-0472">Membrane</keyword>
<keyword evidence="12" id="KW-1185">Reference proteome</keyword>
<comment type="subunit">
    <text evidence="9">The complex comprises the extracytoplasmic solute receptor protein and the two transmembrane proteins.</text>
</comment>
<feature type="transmembrane region" description="Helical" evidence="9">
    <location>
        <begin position="105"/>
        <end position="126"/>
    </location>
</feature>
<evidence type="ECO:0000313" key="12">
    <source>
        <dbReference type="Proteomes" id="UP000501534"/>
    </source>
</evidence>
<evidence type="ECO:0000256" key="4">
    <source>
        <dbReference type="ARBA" id="ARBA00022519"/>
    </source>
</evidence>
<feature type="transmembrane region" description="Helical" evidence="9">
    <location>
        <begin position="146"/>
        <end position="170"/>
    </location>
</feature>
<dbReference type="GO" id="GO:0005886">
    <property type="term" value="C:plasma membrane"/>
    <property type="evidence" value="ECO:0007669"/>
    <property type="project" value="UniProtKB-SubCell"/>
</dbReference>
<keyword evidence="3" id="KW-1003">Cell membrane</keyword>
<comment type="subcellular location">
    <subcellularLocation>
        <location evidence="1 9">Cell inner membrane</location>
        <topology evidence="1 9">Multi-pass membrane protein</topology>
    </subcellularLocation>
</comment>
<proteinExistence type="inferred from homology"/>
<protein>
    <recommendedName>
        <fullName evidence="9">TRAP transporter small permease protein</fullName>
    </recommendedName>
</protein>
<evidence type="ECO:0000256" key="3">
    <source>
        <dbReference type="ARBA" id="ARBA00022475"/>
    </source>
</evidence>
<comment type="similarity">
    <text evidence="8 9">Belongs to the TRAP transporter small permease family.</text>
</comment>
<feature type="transmembrane region" description="Helical" evidence="9">
    <location>
        <begin position="66"/>
        <end position="84"/>
    </location>
</feature>
<evidence type="ECO:0000256" key="6">
    <source>
        <dbReference type="ARBA" id="ARBA00022989"/>
    </source>
</evidence>
<keyword evidence="2 9" id="KW-0813">Transport</keyword>
<dbReference type="RefSeq" id="WP_171091278.1">
    <property type="nucleotide sequence ID" value="NZ_CP053069.1"/>
</dbReference>
<comment type="function">
    <text evidence="9">Part of the tripartite ATP-independent periplasmic (TRAP) transport system.</text>
</comment>
<name>A0A6M4GU23_9PROT</name>
<dbReference type="EMBL" id="CP053069">
    <property type="protein sequence ID" value="QJR10626.1"/>
    <property type="molecule type" value="Genomic_DNA"/>
</dbReference>
<dbReference type="GO" id="GO:0022857">
    <property type="term" value="F:transmembrane transporter activity"/>
    <property type="evidence" value="ECO:0007669"/>
    <property type="project" value="UniProtKB-UniRule"/>
</dbReference>
<dbReference type="Proteomes" id="UP000501534">
    <property type="component" value="Chromosome"/>
</dbReference>
<evidence type="ECO:0000256" key="7">
    <source>
        <dbReference type="ARBA" id="ARBA00023136"/>
    </source>
</evidence>
<gene>
    <name evidence="11" type="ORF">DSM104443_01690</name>
</gene>
<dbReference type="AlphaFoldDB" id="A0A6M4GU23"/>
<feature type="transmembrane region" description="Helical" evidence="9">
    <location>
        <begin position="33"/>
        <end position="51"/>
    </location>
</feature>
<evidence type="ECO:0000256" key="5">
    <source>
        <dbReference type="ARBA" id="ARBA00022692"/>
    </source>
</evidence>
<evidence type="ECO:0000259" key="10">
    <source>
        <dbReference type="Pfam" id="PF04290"/>
    </source>
</evidence>
<evidence type="ECO:0000256" key="2">
    <source>
        <dbReference type="ARBA" id="ARBA00022448"/>
    </source>
</evidence>
<evidence type="ECO:0000256" key="9">
    <source>
        <dbReference type="RuleBase" id="RU369079"/>
    </source>
</evidence>
<dbReference type="PANTHER" id="PTHR35011:SF11">
    <property type="entry name" value="TRAP TRANSPORTER SMALL PERMEASE PROTEIN"/>
    <property type="match status" value="1"/>
</dbReference>
<sequence>MSEEPQEHVLDEKGEFHVVDEPIDISHYRFEDWLAFAIFWVLAIVIFYQFFTRYALNDSASWTEEIARYLLVATVFIGAAVNVRKNNHIQVDFFYRFMPHAMNRALSTLVDALRFLFLAYCVYLTIFLMTKIGSQRMAIIDWPIGILYGFVAFGFALMAWRSAGVAFANWKRGASVLERPELADEAR</sequence>
<keyword evidence="5 9" id="KW-0812">Transmembrane</keyword>
<dbReference type="GO" id="GO:0015740">
    <property type="term" value="P:C4-dicarboxylate transport"/>
    <property type="evidence" value="ECO:0007669"/>
    <property type="project" value="TreeGrafter"/>
</dbReference>
<dbReference type="InterPro" id="IPR055348">
    <property type="entry name" value="DctQ"/>
</dbReference>
<dbReference type="PANTHER" id="PTHR35011">
    <property type="entry name" value="2,3-DIKETO-L-GULONATE TRAP TRANSPORTER SMALL PERMEASE PROTEIN YIAM"/>
    <property type="match status" value="1"/>
</dbReference>
<reference evidence="11 12" key="1">
    <citation type="submission" date="2020-04" db="EMBL/GenBank/DDBJ databases">
        <title>Usitatibacter rugosus gen. nov., sp. nov. and Usitatibacter palustris sp. nov., novel members of Usitatibacteraceae fam. nov. within the order Nitrosomonadales isolated from soil.</title>
        <authorList>
            <person name="Huber K.J."/>
            <person name="Neumann-Schaal M."/>
            <person name="Geppert A."/>
            <person name="Luckner M."/>
            <person name="Wanner G."/>
            <person name="Overmann J."/>
        </authorList>
    </citation>
    <scope>NUCLEOTIDE SEQUENCE [LARGE SCALE GENOMIC DNA]</scope>
    <source>
        <strain evidence="11 12">0125_3</strain>
    </source>
</reference>
<feature type="domain" description="Tripartite ATP-independent periplasmic transporters DctQ component" evidence="10">
    <location>
        <begin position="42"/>
        <end position="170"/>
    </location>
</feature>
<organism evidence="11 12">
    <name type="scientific">Usitatibacter rugosus</name>
    <dbReference type="NCBI Taxonomy" id="2732067"/>
    <lineage>
        <taxon>Bacteria</taxon>
        <taxon>Pseudomonadati</taxon>
        <taxon>Pseudomonadota</taxon>
        <taxon>Betaproteobacteria</taxon>
        <taxon>Nitrosomonadales</taxon>
        <taxon>Usitatibacteraceae</taxon>
        <taxon>Usitatibacter</taxon>
    </lineage>
</organism>
<dbReference type="Pfam" id="PF04290">
    <property type="entry name" value="DctQ"/>
    <property type="match status" value="1"/>
</dbReference>
<keyword evidence="6 9" id="KW-1133">Transmembrane helix</keyword>
<dbReference type="InterPro" id="IPR007387">
    <property type="entry name" value="TRAP_DctQ"/>
</dbReference>
<keyword evidence="4 9" id="KW-0997">Cell inner membrane</keyword>
<evidence type="ECO:0000256" key="8">
    <source>
        <dbReference type="ARBA" id="ARBA00038436"/>
    </source>
</evidence>
<dbReference type="KEGG" id="uru:DSM104443_01690"/>
<evidence type="ECO:0000313" key="11">
    <source>
        <dbReference type="EMBL" id="QJR10626.1"/>
    </source>
</evidence>
<accession>A0A6M4GU23</accession>